<feature type="domain" description="Poly(A) RNA polymerase mitochondrial-like central palm" evidence="5">
    <location>
        <begin position="159"/>
        <end position="276"/>
    </location>
</feature>
<dbReference type="GO" id="GO:0003729">
    <property type="term" value="F:mRNA binding"/>
    <property type="evidence" value="ECO:0007669"/>
    <property type="project" value="TreeGrafter"/>
</dbReference>
<protein>
    <recommendedName>
        <fullName evidence="7">Polymerase nucleotidyl transferase domain-containing protein</fullName>
    </recommendedName>
</protein>
<dbReference type="InterPro" id="IPR045862">
    <property type="entry name" value="Trf4-like"/>
</dbReference>
<dbReference type="AlphaFoldDB" id="A0A7S0WV47"/>
<dbReference type="InterPro" id="IPR054708">
    <property type="entry name" value="MTPAP-like_central"/>
</dbReference>
<proteinExistence type="predicted"/>
<sequence>MSAVVRHVIYSPVSRFTGQCLIRTAAQLQLLDAFRTPASAVGACARHACLHGSSYRALPQRLVPVGLPVIETLRFCGCHTSLGRTASTDSQHVVAAAEADIQVSITDRINCAGDASLLSSSSREIATVDEADQDASQPGASYSVLHRDITHFIAAINTNLDRQREFTVRILHSVRKALRTSKTLKGSRVTVFGSRASQLALPDSDLDLLVCSPLYPHSPNGRAAAMARLIKATSRALQDHHLVNPGSLVRIPRARVPLVKFQTGPGLGRQQCDLSFATLEVDDQVDSLAKASKGPMILRAGKLVSHGGQAAQEWAEDQKHEFGHCLQALVLVLKALLNQHGLSDPSQGGLGGYSLLNMVVAYLRQESHPEGALSNTHDPDLGALLVGFLHKYGLEFRYDEMAISLEENDFTGEVPQAEAWWIANRQQRRGAVPLHIHDPIQPGHDIGTPSWNMAAVRQLFASAHSALADSTPHTLQDGGVVAGNAAPTASTLPDMASSNCSELSRIIRIDPQWNRWRTRRHRSMNSRKRDRITSLPKAHSHQDFG</sequence>
<gene>
    <name evidence="6" type="ORF">POBO1169_LOCUS17361</name>
</gene>
<dbReference type="InterPro" id="IPR043519">
    <property type="entry name" value="NT_sf"/>
</dbReference>
<dbReference type="PANTHER" id="PTHR23092">
    <property type="entry name" value="POLY(A) RNA POLYMERASE"/>
    <property type="match status" value="1"/>
</dbReference>
<dbReference type="Pfam" id="PF03828">
    <property type="entry name" value="PAP_assoc"/>
    <property type="match status" value="1"/>
</dbReference>
<evidence type="ECO:0008006" key="7">
    <source>
        <dbReference type="Google" id="ProtNLM"/>
    </source>
</evidence>
<dbReference type="GO" id="GO:0031499">
    <property type="term" value="C:TRAMP complex"/>
    <property type="evidence" value="ECO:0007669"/>
    <property type="project" value="TreeGrafter"/>
</dbReference>
<dbReference type="GO" id="GO:0031123">
    <property type="term" value="P:RNA 3'-end processing"/>
    <property type="evidence" value="ECO:0007669"/>
    <property type="project" value="TreeGrafter"/>
</dbReference>
<dbReference type="GO" id="GO:0046872">
    <property type="term" value="F:metal ion binding"/>
    <property type="evidence" value="ECO:0007669"/>
    <property type="project" value="UniProtKB-KW"/>
</dbReference>
<dbReference type="InterPro" id="IPR002058">
    <property type="entry name" value="PAP_assoc"/>
</dbReference>
<evidence type="ECO:0000259" key="4">
    <source>
        <dbReference type="Pfam" id="PF03828"/>
    </source>
</evidence>
<keyword evidence="2" id="KW-0460">Magnesium</keyword>
<reference evidence="6" key="1">
    <citation type="submission" date="2021-01" db="EMBL/GenBank/DDBJ databases">
        <authorList>
            <person name="Corre E."/>
            <person name="Pelletier E."/>
            <person name="Niang G."/>
            <person name="Scheremetjew M."/>
            <person name="Finn R."/>
            <person name="Kale V."/>
            <person name="Holt S."/>
            <person name="Cochrane G."/>
            <person name="Meng A."/>
            <person name="Brown T."/>
            <person name="Cohen L."/>
        </authorList>
    </citation>
    <scope>NUCLEOTIDE SEQUENCE</scope>
    <source>
        <strain evidence="6">CCMP722</strain>
    </source>
</reference>
<dbReference type="Gene3D" id="1.10.1410.10">
    <property type="match status" value="2"/>
</dbReference>
<dbReference type="CDD" id="cd05402">
    <property type="entry name" value="NT_PAP_TUTase"/>
    <property type="match status" value="1"/>
</dbReference>
<accession>A0A7S0WV47</accession>
<evidence type="ECO:0000256" key="3">
    <source>
        <dbReference type="SAM" id="MobiDB-lite"/>
    </source>
</evidence>
<keyword evidence="1" id="KW-0479">Metal-binding</keyword>
<dbReference type="SUPFAM" id="SSF81631">
    <property type="entry name" value="PAP/OAS1 substrate-binding domain"/>
    <property type="match status" value="1"/>
</dbReference>
<organism evidence="6">
    <name type="scientific">Pyramimonas obovata</name>
    <dbReference type="NCBI Taxonomy" id="1411642"/>
    <lineage>
        <taxon>Eukaryota</taxon>
        <taxon>Viridiplantae</taxon>
        <taxon>Chlorophyta</taxon>
        <taxon>Pyramimonadophyceae</taxon>
        <taxon>Pyramimonadales</taxon>
        <taxon>Pyramimonadaceae</taxon>
        <taxon>Pyramimonas</taxon>
        <taxon>Pyramimonas incertae sedis</taxon>
    </lineage>
</organism>
<feature type="region of interest" description="Disordered" evidence="3">
    <location>
        <begin position="519"/>
        <end position="545"/>
    </location>
</feature>
<dbReference type="Pfam" id="PF22600">
    <property type="entry name" value="MTPAP-like_central"/>
    <property type="match status" value="1"/>
</dbReference>
<evidence type="ECO:0000256" key="2">
    <source>
        <dbReference type="ARBA" id="ARBA00022842"/>
    </source>
</evidence>
<dbReference type="Gene3D" id="3.30.460.10">
    <property type="entry name" value="Beta Polymerase, domain 2"/>
    <property type="match status" value="1"/>
</dbReference>
<dbReference type="GO" id="GO:0005730">
    <property type="term" value="C:nucleolus"/>
    <property type="evidence" value="ECO:0007669"/>
    <property type="project" value="TreeGrafter"/>
</dbReference>
<name>A0A7S0WV47_9CHLO</name>
<evidence type="ECO:0000313" key="6">
    <source>
        <dbReference type="EMBL" id="CAD8685653.1"/>
    </source>
</evidence>
<feature type="domain" description="PAP-associated" evidence="4">
    <location>
        <begin position="381"/>
        <end position="444"/>
    </location>
</feature>
<dbReference type="SUPFAM" id="SSF81301">
    <property type="entry name" value="Nucleotidyltransferase"/>
    <property type="match status" value="1"/>
</dbReference>
<evidence type="ECO:0000256" key="1">
    <source>
        <dbReference type="ARBA" id="ARBA00022723"/>
    </source>
</evidence>
<dbReference type="GO" id="GO:0043634">
    <property type="term" value="P:polyadenylation-dependent ncRNA catabolic process"/>
    <property type="evidence" value="ECO:0007669"/>
    <property type="project" value="TreeGrafter"/>
</dbReference>
<evidence type="ECO:0000259" key="5">
    <source>
        <dbReference type="Pfam" id="PF22600"/>
    </source>
</evidence>
<dbReference type="PANTHER" id="PTHR23092:SF15">
    <property type="entry name" value="INACTIVE NON-CANONICAL POLY(A) RNA POLYMERASE PROTEIN TRF4-2-RELATED"/>
    <property type="match status" value="1"/>
</dbReference>
<dbReference type="EMBL" id="HBFA01034626">
    <property type="protein sequence ID" value="CAD8685653.1"/>
    <property type="molecule type" value="Transcribed_RNA"/>
</dbReference>
<feature type="compositionally biased region" description="Basic residues" evidence="3">
    <location>
        <begin position="519"/>
        <end position="530"/>
    </location>
</feature>
<dbReference type="GO" id="GO:1990817">
    <property type="term" value="F:poly(A) RNA polymerase activity"/>
    <property type="evidence" value="ECO:0007669"/>
    <property type="project" value="InterPro"/>
</dbReference>